<comment type="caution">
    <text evidence="3">The sequence shown here is derived from an EMBL/GenBank/DDBJ whole genome shotgun (WGS) entry which is preliminary data.</text>
</comment>
<reference evidence="3" key="1">
    <citation type="submission" date="2020-09" db="EMBL/GenBank/DDBJ databases">
        <title>Genome-Enabled Discovery of Anthraquinone Biosynthesis in Senna tora.</title>
        <authorList>
            <person name="Kang S.-H."/>
            <person name="Pandey R.P."/>
            <person name="Lee C.-M."/>
            <person name="Sim J.-S."/>
            <person name="Jeong J.-T."/>
            <person name="Choi B.-S."/>
            <person name="Jung M."/>
            <person name="Ginzburg D."/>
            <person name="Zhao K."/>
            <person name="Won S.Y."/>
            <person name="Oh T.-J."/>
            <person name="Yu Y."/>
            <person name="Kim N.-H."/>
            <person name="Lee O.R."/>
            <person name="Lee T.-H."/>
            <person name="Bashyal P."/>
            <person name="Kim T.-S."/>
            <person name="Lee W.-H."/>
            <person name="Kawkins C."/>
            <person name="Kim C.-K."/>
            <person name="Kim J.S."/>
            <person name="Ahn B.O."/>
            <person name="Rhee S.Y."/>
            <person name="Sohng J.K."/>
        </authorList>
    </citation>
    <scope>NUCLEOTIDE SEQUENCE</scope>
    <source>
        <tissue evidence="3">Leaf</tissue>
    </source>
</reference>
<organism evidence="3 4">
    <name type="scientific">Senna tora</name>
    <dbReference type="NCBI Taxonomy" id="362788"/>
    <lineage>
        <taxon>Eukaryota</taxon>
        <taxon>Viridiplantae</taxon>
        <taxon>Streptophyta</taxon>
        <taxon>Embryophyta</taxon>
        <taxon>Tracheophyta</taxon>
        <taxon>Spermatophyta</taxon>
        <taxon>Magnoliopsida</taxon>
        <taxon>eudicotyledons</taxon>
        <taxon>Gunneridae</taxon>
        <taxon>Pentapetalae</taxon>
        <taxon>rosids</taxon>
        <taxon>fabids</taxon>
        <taxon>Fabales</taxon>
        <taxon>Fabaceae</taxon>
        <taxon>Caesalpinioideae</taxon>
        <taxon>Cassia clade</taxon>
        <taxon>Senna</taxon>
    </lineage>
</organism>
<evidence type="ECO:0000313" key="4">
    <source>
        <dbReference type="Proteomes" id="UP000634136"/>
    </source>
</evidence>
<dbReference type="Proteomes" id="UP000634136">
    <property type="component" value="Unassembled WGS sequence"/>
</dbReference>
<dbReference type="AlphaFoldDB" id="A0A834TU80"/>
<name>A0A834TU80_9FABA</name>
<sequence>MMERFRLMRQNPGVDPSKPDPSKNGDVATELPSPIIQDNSNNNNIVEEEDQQEAFVPRNMSNMSEDEDPFMGLKVRRTASRIADYKGDYIDLPSRPLLSKILQKQGDKQVLFADKVLKFTGSGKIKPRILLITELSIYIIDPEANALKRRIALTAVEKMSLSALSDNFFAIIIPTEYDLLMVSTRKTEILTVLVRATKGASNNELKLGFSNSFEYYASGDMPKEINFEEVEGGVKTTILRK</sequence>
<feature type="region of interest" description="Disordered" evidence="1">
    <location>
        <begin position="1"/>
        <end position="43"/>
    </location>
</feature>
<accession>A0A834TU80</accession>
<dbReference type="InterPro" id="IPR010926">
    <property type="entry name" value="Myosin_TH1"/>
</dbReference>
<proteinExistence type="predicted"/>
<gene>
    <name evidence="3" type="ORF">G2W53_018771</name>
</gene>
<feature type="domain" description="TH1" evidence="2">
    <location>
        <begin position="74"/>
        <end position="241"/>
    </location>
</feature>
<keyword evidence="4" id="KW-1185">Reference proteome</keyword>
<protein>
    <submittedName>
        <fullName evidence="3">Myosin ID heavy chain</fullName>
    </submittedName>
</protein>
<evidence type="ECO:0000259" key="2">
    <source>
        <dbReference type="PROSITE" id="PS51757"/>
    </source>
</evidence>
<evidence type="ECO:0000313" key="3">
    <source>
        <dbReference type="EMBL" id="KAF7827607.1"/>
    </source>
</evidence>
<dbReference type="PROSITE" id="PS51757">
    <property type="entry name" value="TH1"/>
    <property type="match status" value="1"/>
</dbReference>
<dbReference type="OrthoDB" id="6108017at2759"/>
<dbReference type="GO" id="GO:0016459">
    <property type="term" value="C:myosin complex"/>
    <property type="evidence" value="ECO:0007669"/>
    <property type="project" value="InterPro"/>
</dbReference>
<dbReference type="PANTHER" id="PTHR34969">
    <property type="entry name" value="OS01G0621700 PROTEIN"/>
    <property type="match status" value="1"/>
</dbReference>
<dbReference type="Pfam" id="PF06017">
    <property type="entry name" value="Myosin_TH1"/>
    <property type="match status" value="1"/>
</dbReference>
<dbReference type="EMBL" id="JAAIUW010000006">
    <property type="protein sequence ID" value="KAF7827607.1"/>
    <property type="molecule type" value="Genomic_DNA"/>
</dbReference>
<dbReference type="GO" id="GO:0003774">
    <property type="term" value="F:cytoskeletal motor activity"/>
    <property type="evidence" value="ECO:0007669"/>
    <property type="project" value="InterPro"/>
</dbReference>
<evidence type="ECO:0000256" key="1">
    <source>
        <dbReference type="SAM" id="MobiDB-lite"/>
    </source>
</evidence>
<dbReference type="PANTHER" id="PTHR34969:SF1">
    <property type="entry name" value="TH1 DOMAIN-CONTAINING PROTEIN"/>
    <property type="match status" value="1"/>
</dbReference>